<sequence>MKNKYFKTFYFVFLFMLFGCSSSDYELVNNGPLSGTMWEMTEMNVLSEEGNVEMKLDVYGYQKMLFFKHGGVLSVSEHKEGSEQYTVKFDSNLSEDVLCIKYEESNEKVKGIVNLRENRISIRYKVGTLKGSHREETQSESDLPNNYYEEVYRKVQSYKE</sequence>
<dbReference type="PROSITE" id="PS51257">
    <property type="entry name" value="PROKAR_LIPOPROTEIN"/>
    <property type="match status" value="1"/>
</dbReference>
<keyword evidence="1" id="KW-0732">Signal</keyword>
<dbReference type="AlphaFoldDB" id="A0A6I3LP85"/>
<feature type="chain" id="PRO_5026218092" description="Lipoprotein" evidence="1">
    <location>
        <begin position="27"/>
        <end position="160"/>
    </location>
</feature>
<evidence type="ECO:0008006" key="4">
    <source>
        <dbReference type="Google" id="ProtNLM"/>
    </source>
</evidence>
<gene>
    <name evidence="2" type="ORF">GJV76_06470</name>
</gene>
<evidence type="ECO:0000256" key="1">
    <source>
        <dbReference type="SAM" id="SignalP"/>
    </source>
</evidence>
<dbReference type="EMBL" id="WMJX01000010">
    <property type="protein sequence ID" value="MTG97785.1"/>
    <property type="molecule type" value="Genomic_DNA"/>
</dbReference>
<comment type="caution">
    <text evidence="2">The sequence shown here is derived from an EMBL/GenBank/DDBJ whole genome shotgun (WGS) entry which is preliminary data.</text>
</comment>
<accession>A0A6I3LP85</accession>
<dbReference type="Proteomes" id="UP000438760">
    <property type="component" value="Unassembled WGS sequence"/>
</dbReference>
<evidence type="ECO:0000313" key="2">
    <source>
        <dbReference type="EMBL" id="MTG97785.1"/>
    </source>
</evidence>
<protein>
    <recommendedName>
        <fullName evidence="4">Lipoprotein</fullName>
    </recommendedName>
</protein>
<feature type="signal peptide" evidence="1">
    <location>
        <begin position="1"/>
        <end position="26"/>
    </location>
</feature>
<organism evidence="2 3">
    <name type="scientific">Myroides albus</name>
    <dbReference type="NCBI Taxonomy" id="2562892"/>
    <lineage>
        <taxon>Bacteria</taxon>
        <taxon>Pseudomonadati</taxon>
        <taxon>Bacteroidota</taxon>
        <taxon>Flavobacteriia</taxon>
        <taxon>Flavobacteriales</taxon>
        <taxon>Flavobacteriaceae</taxon>
        <taxon>Myroides</taxon>
    </lineage>
</organism>
<proteinExistence type="predicted"/>
<name>A0A6I3LP85_9FLAO</name>
<keyword evidence="3" id="KW-1185">Reference proteome</keyword>
<evidence type="ECO:0000313" key="3">
    <source>
        <dbReference type="Proteomes" id="UP000438760"/>
    </source>
</evidence>
<dbReference type="RefSeq" id="WP_155091827.1">
    <property type="nucleotide sequence ID" value="NZ_CP102754.1"/>
</dbReference>
<reference evidence="2 3" key="1">
    <citation type="submission" date="2019-11" db="EMBL/GenBank/DDBJ databases">
        <title>Genome of Strain BIT-d1.</title>
        <authorList>
            <person name="Yang Y."/>
        </authorList>
    </citation>
    <scope>NUCLEOTIDE SEQUENCE [LARGE SCALE GENOMIC DNA]</scope>
    <source>
        <strain evidence="2 3">BIT-d1</strain>
    </source>
</reference>